<feature type="non-terminal residue" evidence="1">
    <location>
        <position position="1"/>
    </location>
</feature>
<name>A0ACA9RAM1_9GLOM</name>
<accession>A0ACA9RAM1</accession>
<protein>
    <submittedName>
        <fullName evidence="1">11631_t:CDS:1</fullName>
    </submittedName>
</protein>
<comment type="caution">
    <text evidence="1">The sequence shown here is derived from an EMBL/GenBank/DDBJ whole genome shotgun (WGS) entry which is preliminary data.</text>
</comment>
<gene>
    <name evidence="1" type="ORF">RPERSI_LOCUS18103</name>
</gene>
<dbReference type="Proteomes" id="UP000789920">
    <property type="component" value="Unassembled WGS sequence"/>
</dbReference>
<dbReference type="EMBL" id="CAJVQC010047401">
    <property type="protein sequence ID" value="CAG8784683.1"/>
    <property type="molecule type" value="Genomic_DNA"/>
</dbReference>
<keyword evidence="2" id="KW-1185">Reference proteome</keyword>
<evidence type="ECO:0000313" key="2">
    <source>
        <dbReference type="Proteomes" id="UP000789920"/>
    </source>
</evidence>
<feature type="non-terminal residue" evidence="1">
    <location>
        <position position="137"/>
    </location>
</feature>
<proteinExistence type="predicted"/>
<evidence type="ECO:0000313" key="1">
    <source>
        <dbReference type="EMBL" id="CAG8784683.1"/>
    </source>
</evidence>
<sequence length="137" mass="14145">CPNDHYKCPDGTCCPSKLVCGTSCALQNGQVCVNGQCCDKAKKCCNECCSDGQTCCNKKCIDTTSDPMNCGFVATLPGCTNDSQCLGDQLTNGTLTFPAAGKSKIICNTIIDPTATCISPCGNNPDTLCTCCAPGSM</sequence>
<organism evidence="1 2">
    <name type="scientific">Racocetra persica</name>
    <dbReference type="NCBI Taxonomy" id="160502"/>
    <lineage>
        <taxon>Eukaryota</taxon>
        <taxon>Fungi</taxon>
        <taxon>Fungi incertae sedis</taxon>
        <taxon>Mucoromycota</taxon>
        <taxon>Glomeromycotina</taxon>
        <taxon>Glomeromycetes</taxon>
        <taxon>Diversisporales</taxon>
        <taxon>Gigasporaceae</taxon>
        <taxon>Racocetra</taxon>
    </lineage>
</organism>
<reference evidence="1" key="1">
    <citation type="submission" date="2021-06" db="EMBL/GenBank/DDBJ databases">
        <authorList>
            <person name="Kallberg Y."/>
            <person name="Tangrot J."/>
            <person name="Rosling A."/>
        </authorList>
    </citation>
    <scope>NUCLEOTIDE SEQUENCE</scope>
    <source>
        <strain evidence="1">MA461A</strain>
    </source>
</reference>